<dbReference type="KEGG" id="maga:Mag101_07235"/>
<dbReference type="AlphaFoldDB" id="A0A1Q2M3Z9"/>
<dbReference type="Proteomes" id="UP000188219">
    <property type="component" value="Chromosome"/>
</dbReference>
<keyword evidence="2" id="KW-1185">Reference proteome</keyword>
<proteinExistence type="predicted"/>
<name>A0A1Q2M3Z9_9GAMM</name>
<evidence type="ECO:0000313" key="1">
    <source>
        <dbReference type="EMBL" id="AQQ67454.1"/>
    </source>
</evidence>
<gene>
    <name evidence="1" type="ORF">Mag101_07235</name>
</gene>
<dbReference type="RefSeq" id="WP_077402807.1">
    <property type="nucleotide sequence ID" value="NZ_CP019650.1"/>
</dbReference>
<accession>A0A1Q2M3Z9</accession>
<organism evidence="1 2">
    <name type="scientific">Microbulbifer agarilyticus</name>
    <dbReference type="NCBI Taxonomy" id="260552"/>
    <lineage>
        <taxon>Bacteria</taxon>
        <taxon>Pseudomonadati</taxon>
        <taxon>Pseudomonadota</taxon>
        <taxon>Gammaproteobacteria</taxon>
        <taxon>Cellvibrionales</taxon>
        <taxon>Microbulbiferaceae</taxon>
        <taxon>Microbulbifer</taxon>
    </lineage>
</organism>
<dbReference type="EMBL" id="CP019650">
    <property type="protein sequence ID" value="AQQ67454.1"/>
    <property type="molecule type" value="Genomic_DNA"/>
</dbReference>
<reference evidence="1" key="1">
    <citation type="submission" date="2017-02" db="EMBL/GenBank/DDBJ databases">
        <title>Genome of Microbulbifer agarilyticus GP101.</title>
        <authorList>
            <person name="Jung J."/>
            <person name="Bae S.S."/>
            <person name="Baek K."/>
        </authorList>
    </citation>
    <scope>NUCLEOTIDE SEQUENCE [LARGE SCALE GENOMIC DNA]</scope>
    <source>
        <strain evidence="1">GP101</strain>
    </source>
</reference>
<evidence type="ECO:0008006" key="3">
    <source>
        <dbReference type="Google" id="ProtNLM"/>
    </source>
</evidence>
<dbReference type="OrthoDB" id="278693at2"/>
<protein>
    <recommendedName>
        <fullName evidence="3">DUF2383 domain-containing protein</fullName>
    </recommendedName>
</protein>
<evidence type="ECO:0000313" key="2">
    <source>
        <dbReference type="Proteomes" id="UP000188219"/>
    </source>
</evidence>
<dbReference type="STRING" id="260552.Mag101_07235"/>
<dbReference type="eggNOG" id="ENOG5033E1N">
    <property type="taxonomic scope" value="Bacteria"/>
</dbReference>
<sequence length="151" mass="17741">MRYKTLEDVIQEGREFHQKLGRQYAEFELLSADERASLLLDQLKRREVSMSHTLENFRDDVGEGALRTWVQFAPEGREPELLQRLRNIDISDVEAIGEVAMDIEMYLSDQYRDLLLIADTPTAKRTLERLLELEQLEEHTLSVNLYNLRDC</sequence>